<dbReference type="EMBL" id="FOLQ01000006">
    <property type="protein sequence ID" value="SFD67923.1"/>
    <property type="molecule type" value="Genomic_DNA"/>
</dbReference>
<organism evidence="2 3">
    <name type="scientific">Spirosoma endophyticum</name>
    <dbReference type="NCBI Taxonomy" id="662367"/>
    <lineage>
        <taxon>Bacteria</taxon>
        <taxon>Pseudomonadati</taxon>
        <taxon>Bacteroidota</taxon>
        <taxon>Cytophagia</taxon>
        <taxon>Cytophagales</taxon>
        <taxon>Cytophagaceae</taxon>
        <taxon>Spirosoma</taxon>
    </lineage>
</organism>
<keyword evidence="3" id="KW-1185">Reference proteome</keyword>
<dbReference type="PROSITE" id="PS51257">
    <property type="entry name" value="PROKAR_LIPOPROTEIN"/>
    <property type="match status" value="1"/>
</dbReference>
<accession>A0A1I1UGN3</accession>
<dbReference type="AlphaFoldDB" id="A0A1I1UGN3"/>
<protein>
    <recommendedName>
        <fullName evidence="4">Lipocalin-like domain-containing protein</fullName>
    </recommendedName>
</protein>
<evidence type="ECO:0000256" key="1">
    <source>
        <dbReference type="SAM" id="SignalP"/>
    </source>
</evidence>
<evidence type="ECO:0008006" key="4">
    <source>
        <dbReference type="Google" id="ProtNLM"/>
    </source>
</evidence>
<keyword evidence="1" id="KW-0732">Signal</keyword>
<sequence length="164" mass="18088">MKNLFISLSLATLSLFAVASCKTKSDPTPATTTDAYVGEYSVTGNDAFTANGKTANNNLTANLTVMQSPTPGRYFFFEKYGTVEYGYFVTVVGSDFESERIVDQTFPDGNRWIGYRTTKGKFNGNEIVYQSETPAFNIANFGLGSYPTSFSSLSRKVTYRATRK</sequence>
<evidence type="ECO:0000313" key="3">
    <source>
        <dbReference type="Proteomes" id="UP000198598"/>
    </source>
</evidence>
<feature type="chain" id="PRO_5011652513" description="Lipocalin-like domain-containing protein" evidence="1">
    <location>
        <begin position="20"/>
        <end position="164"/>
    </location>
</feature>
<feature type="signal peptide" evidence="1">
    <location>
        <begin position="1"/>
        <end position="19"/>
    </location>
</feature>
<gene>
    <name evidence="2" type="ORF">SAMN05216167_106196</name>
</gene>
<name>A0A1I1UGN3_9BACT</name>
<proteinExistence type="predicted"/>
<dbReference type="RefSeq" id="WP_093828442.1">
    <property type="nucleotide sequence ID" value="NZ_FOLQ01000006.1"/>
</dbReference>
<evidence type="ECO:0000313" key="2">
    <source>
        <dbReference type="EMBL" id="SFD67923.1"/>
    </source>
</evidence>
<reference evidence="2 3" key="1">
    <citation type="submission" date="2016-10" db="EMBL/GenBank/DDBJ databases">
        <authorList>
            <person name="de Groot N.N."/>
        </authorList>
    </citation>
    <scope>NUCLEOTIDE SEQUENCE [LARGE SCALE GENOMIC DNA]</scope>
    <source>
        <strain evidence="2 3">DSM 26130</strain>
    </source>
</reference>
<dbReference type="Proteomes" id="UP000198598">
    <property type="component" value="Unassembled WGS sequence"/>
</dbReference>